<keyword evidence="2" id="KW-1185">Reference proteome</keyword>
<dbReference type="RefSeq" id="WP_344430016.1">
    <property type="nucleotide sequence ID" value="NZ_BAAANN010000044.1"/>
</dbReference>
<dbReference type="EMBL" id="BAAANN010000044">
    <property type="protein sequence ID" value="GAA1986584.1"/>
    <property type="molecule type" value="Genomic_DNA"/>
</dbReference>
<organism evidence="1 2">
    <name type="scientific">Amycolatopsis minnesotensis</name>
    <dbReference type="NCBI Taxonomy" id="337894"/>
    <lineage>
        <taxon>Bacteria</taxon>
        <taxon>Bacillati</taxon>
        <taxon>Actinomycetota</taxon>
        <taxon>Actinomycetes</taxon>
        <taxon>Pseudonocardiales</taxon>
        <taxon>Pseudonocardiaceae</taxon>
        <taxon>Amycolatopsis</taxon>
    </lineage>
</organism>
<protein>
    <submittedName>
        <fullName evidence="1">Uncharacterized protein</fullName>
    </submittedName>
</protein>
<dbReference type="Proteomes" id="UP001501116">
    <property type="component" value="Unassembled WGS sequence"/>
</dbReference>
<accession>A0ABN2SH02</accession>
<sequence length="115" mass="12305">MPEPDDRPPVVCLCGSTRFMDEINAVAVAETLAGRIVVRPEVVSTTAAPNGGAVLDEATKAALDRLHRAKIRYADEIVFVAPGGYMGPSTHAELAYALDLGKPVRVLPDTAEEYR</sequence>
<name>A0ABN2SH02_9PSEU</name>
<evidence type="ECO:0000313" key="1">
    <source>
        <dbReference type="EMBL" id="GAA1986584.1"/>
    </source>
</evidence>
<comment type="caution">
    <text evidence="1">The sequence shown here is derived from an EMBL/GenBank/DDBJ whole genome shotgun (WGS) entry which is preliminary data.</text>
</comment>
<gene>
    <name evidence="1" type="ORF">GCM10009754_75680</name>
</gene>
<proteinExistence type="predicted"/>
<evidence type="ECO:0000313" key="2">
    <source>
        <dbReference type="Proteomes" id="UP001501116"/>
    </source>
</evidence>
<reference evidence="1 2" key="1">
    <citation type="journal article" date="2019" name="Int. J. Syst. Evol. Microbiol.">
        <title>The Global Catalogue of Microorganisms (GCM) 10K type strain sequencing project: providing services to taxonomists for standard genome sequencing and annotation.</title>
        <authorList>
            <consortium name="The Broad Institute Genomics Platform"/>
            <consortium name="The Broad Institute Genome Sequencing Center for Infectious Disease"/>
            <person name="Wu L."/>
            <person name="Ma J."/>
        </authorList>
    </citation>
    <scope>NUCLEOTIDE SEQUENCE [LARGE SCALE GENOMIC DNA]</scope>
    <source>
        <strain evidence="1 2">JCM 14545</strain>
    </source>
</reference>